<dbReference type="Proteomes" id="UP000247416">
    <property type="component" value="Unassembled WGS sequence"/>
</dbReference>
<keyword evidence="2" id="KW-1185">Reference proteome</keyword>
<evidence type="ECO:0000313" key="2">
    <source>
        <dbReference type="Proteomes" id="UP000247416"/>
    </source>
</evidence>
<dbReference type="AlphaFoldDB" id="A0A318TE32"/>
<reference evidence="1 2" key="1">
    <citation type="submission" date="2018-06" db="EMBL/GenBank/DDBJ databases">
        <title>Genomic Encyclopedia of Archaeal and Bacterial Type Strains, Phase II (KMG-II): from individual species to whole genera.</title>
        <authorList>
            <person name="Goeker M."/>
        </authorList>
    </citation>
    <scope>NUCLEOTIDE SEQUENCE [LARGE SCALE GENOMIC DNA]</scope>
    <source>
        <strain evidence="1 2">KACC 16626</strain>
    </source>
</reference>
<organism evidence="1 2">
    <name type="scientific">Ureibacillus chungkukjangi</name>
    <dbReference type="NCBI Taxonomy" id="1202712"/>
    <lineage>
        <taxon>Bacteria</taxon>
        <taxon>Bacillati</taxon>
        <taxon>Bacillota</taxon>
        <taxon>Bacilli</taxon>
        <taxon>Bacillales</taxon>
        <taxon>Caryophanaceae</taxon>
        <taxon>Ureibacillus</taxon>
    </lineage>
</organism>
<dbReference type="Pfam" id="PF10673">
    <property type="entry name" value="DUF2487"/>
    <property type="match status" value="1"/>
</dbReference>
<dbReference type="RefSeq" id="WP_107937159.1">
    <property type="nucleotide sequence ID" value="NZ_CP085009.1"/>
</dbReference>
<name>A0A318TE32_9BACL</name>
<protein>
    <submittedName>
        <fullName evidence="1">Uncharacterized protein DUF2487</fullName>
    </submittedName>
</protein>
<dbReference type="EMBL" id="QJTJ01000037">
    <property type="protein sequence ID" value="PYF02833.1"/>
    <property type="molecule type" value="Genomic_DNA"/>
</dbReference>
<proteinExistence type="predicted"/>
<gene>
    <name evidence="1" type="ORF">BJ095_13724</name>
</gene>
<comment type="caution">
    <text evidence="1">The sequence shown here is derived from an EMBL/GenBank/DDBJ whole genome shotgun (WGS) entry which is preliminary data.</text>
</comment>
<dbReference type="OrthoDB" id="2678750at2"/>
<accession>A0A318TE32</accession>
<evidence type="ECO:0000313" key="1">
    <source>
        <dbReference type="EMBL" id="PYF02833.1"/>
    </source>
</evidence>
<dbReference type="InterPro" id="IPR019615">
    <property type="entry name" value="DUF2487"/>
</dbReference>
<sequence length="149" mass="17090">MFFNVKDVQQFQAQKDFIDTALVPLLSLDFNESKIKQSSSSAEFLMSLTAFVEQQFKGRLMLVPPFSYTEQTKNGLAVNLLKEDLQNAGFKHVLFITCDHTWTSNNEQLEVIWLPAIPLESMDSGVKKTILEEQLKQIIPKLTSKWFQS</sequence>